<feature type="transmembrane region" description="Helical" evidence="1">
    <location>
        <begin position="77"/>
        <end position="97"/>
    </location>
</feature>
<dbReference type="Pfam" id="PF10067">
    <property type="entry name" value="DUF2306"/>
    <property type="match status" value="1"/>
</dbReference>
<dbReference type="OrthoDB" id="193478at2759"/>
<gene>
    <name evidence="2" type="ORF">BP5553_08747</name>
</gene>
<sequence>MGTPQGALRITGFTKTSSLIYFLLTTGVFAVFCISELRWLNYGNREEGGWWLEWRGARTVGEAYWFREPTMKLGIQLHLWSVIPAGILLPLQFLPIMRRKYMYLHKISGKFLFVALMMGNITAIKIGPRSFGGSFDLQCFVWALSTAITVSIYKAWSGIRNLHIDQHRVWVIRCWAYACSILSLRIWMTPLILSILRFAPNRYHFVKSCSEIAFLYTTRAPEEMALMLTRFPACANLTAGVDTSTYVAVLAGMDARYPEQKAAMFNLVFCSSGVLGFLLNAALAEVYLNYTTDEDERLKKVSVARRKAAGLVPKEPKASSNGT</sequence>
<dbReference type="AlphaFoldDB" id="A0A370TF40"/>
<dbReference type="GeneID" id="43601596"/>
<evidence type="ECO:0000313" key="2">
    <source>
        <dbReference type="EMBL" id="RDL33308.1"/>
    </source>
</evidence>
<evidence type="ECO:0000313" key="3">
    <source>
        <dbReference type="Proteomes" id="UP000254866"/>
    </source>
</evidence>
<dbReference type="Proteomes" id="UP000254866">
    <property type="component" value="Unassembled WGS sequence"/>
</dbReference>
<feature type="transmembrane region" description="Helical" evidence="1">
    <location>
        <begin position="19"/>
        <end position="40"/>
    </location>
</feature>
<dbReference type="InterPro" id="IPR018750">
    <property type="entry name" value="DUF2306_membrane"/>
</dbReference>
<feature type="transmembrane region" description="Helical" evidence="1">
    <location>
        <begin position="174"/>
        <end position="196"/>
    </location>
</feature>
<dbReference type="EMBL" id="NPIC01000009">
    <property type="protein sequence ID" value="RDL33308.1"/>
    <property type="molecule type" value="Genomic_DNA"/>
</dbReference>
<keyword evidence="1" id="KW-0812">Transmembrane</keyword>
<reference evidence="2 3" key="1">
    <citation type="journal article" date="2018" name="IMA Fungus">
        <title>IMA Genome-F 9: Draft genome sequence of Annulohypoxylon stygium, Aspergillus mulundensis, Berkeleyomyces basicola (syn. Thielaviopsis basicola), Ceratocystis smalleyi, two Cercospora beticola strains, Coleophoma cylindrospora, Fusarium fracticaudum, Phialophora cf. hyalina, and Morchella septimelata.</title>
        <authorList>
            <person name="Wingfield B.D."/>
            <person name="Bills G.F."/>
            <person name="Dong Y."/>
            <person name="Huang W."/>
            <person name="Nel W.J."/>
            <person name="Swalarsk-Parry B.S."/>
            <person name="Vaghefi N."/>
            <person name="Wilken P.M."/>
            <person name="An Z."/>
            <person name="de Beer Z.W."/>
            <person name="De Vos L."/>
            <person name="Chen L."/>
            <person name="Duong T.A."/>
            <person name="Gao Y."/>
            <person name="Hammerbacher A."/>
            <person name="Kikkert J.R."/>
            <person name="Li Y."/>
            <person name="Li H."/>
            <person name="Li K."/>
            <person name="Li Q."/>
            <person name="Liu X."/>
            <person name="Ma X."/>
            <person name="Naidoo K."/>
            <person name="Pethybridge S.J."/>
            <person name="Sun J."/>
            <person name="Steenkamp E.T."/>
            <person name="van der Nest M.A."/>
            <person name="van Wyk S."/>
            <person name="Wingfield M.J."/>
            <person name="Xiong C."/>
            <person name="Yue Q."/>
            <person name="Zhang X."/>
        </authorList>
    </citation>
    <scope>NUCLEOTIDE SEQUENCE [LARGE SCALE GENOMIC DNA]</scope>
    <source>
        <strain evidence="2 3">BP 5553</strain>
    </source>
</reference>
<keyword evidence="1" id="KW-1133">Transmembrane helix</keyword>
<organism evidence="2 3">
    <name type="scientific">Venustampulla echinocandica</name>
    <dbReference type="NCBI Taxonomy" id="2656787"/>
    <lineage>
        <taxon>Eukaryota</taxon>
        <taxon>Fungi</taxon>
        <taxon>Dikarya</taxon>
        <taxon>Ascomycota</taxon>
        <taxon>Pezizomycotina</taxon>
        <taxon>Leotiomycetes</taxon>
        <taxon>Helotiales</taxon>
        <taxon>Pleuroascaceae</taxon>
        <taxon>Venustampulla</taxon>
    </lineage>
</organism>
<comment type="caution">
    <text evidence="2">The sequence shown here is derived from an EMBL/GenBank/DDBJ whole genome shotgun (WGS) entry which is preliminary data.</text>
</comment>
<protein>
    <submittedName>
        <fullName evidence="2">Uncharacterized protein</fullName>
    </submittedName>
</protein>
<proteinExistence type="predicted"/>
<evidence type="ECO:0000256" key="1">
    <source>
        <dbReference type="SAM" id="Phobius"/>
    </source>
</evidence>
<feature type="transmembrane region" description="Helical" evidence="1">
    <location>
        <begin position="263"/>
        <end position="290"/>
    </location>
</feature>
<keyword evidence="1" id="KW-0472">Membrane</keyword>
<keyword evidence="3" id="KW-1185">Reference proteome</keyword>
<feature type="transmembrane region" description="Helical" evidence="1">
    <location>
        <begin position="133"/>
        <end position="153"/>
    </location>
</feature>
<feature type="transmembrane region" description="Helical" evidence="1">
    <location>
        <begin position="109"/>
        <end position="127"/>
    </location>
</feature>
<accession>A0A370TF40</accession>
<dbReference type="RefSeq" id="XP_031866801.1">
    <property type="nucleotide sequence ID" value="XM_032017370.1"/>
</dbReference>
<name>A0A370TF40_9HELO</name>
<dbReference type="STRING" id="2656787.A0A370TF40"/>